<feature type="transmembrane region" description="Helical" evidence="4">
    <location>
        <begin position="77"/>
        <end position="97"/>
    </location>
</feature>
<feature type="transmembrane region" description="Helical" evidence="4">
    <location>
        <begin position="316"/>
        <end position="337"/>
    </location>
</feature>
<evidence type="ECO:0000313" key="5">
    <source>
        <dbReference type="EMBL" id="KAJ4466752.1"/>
    </source>
</evidence>
<feature type="compositionally biased region" description="Polar residues" evidence="3">
    <location>
        <begin position="25"/>
        <end position="43"/>
    </location>
</feature>
<dbReference type="InterPro" id="IPR011701">
    <property type="entry name" value="MFS"/>
</dbReference>
<dbReference type="Gene3D" id="1.20.1250.20">
    <property type="entry name" value="MFS general substrate transporter like domains"/>
    <property type="match status" value="2"/>
</dbReference>
<dbReference type="InterPro" id="IPR050327">
    <property type="entry name" value="Proton-linked_MCT"/>
</dbReference>
<dbReference type="EMBL" id="JAOTPV010000051">
    <property type="protein sequence ID" value="KAJ4466752.1"/>
    <property type="molecule type" value="Genomic_DNA"/>
</dbReference>
<dbReference type="PANTHER" id="PTHR11360">
    <property type="entry name" value="MONOCARBOXYLATE TRANSPORTER"/>
    <property type="match status" value="1"/>
</dbReference>
<proteinExistence type="inferred from homology"/>
<dbReference type="GO" id="GO:0022857">
    <property type="term" value="F:transmembrane transporter activity"/>
    <property type="evidence" value="ECO:0007669"/>
    <property type="project" value="InterPro"/>
</dbReference>
<evidence type="ECO:0000256" key="4">
    <source>
        <dbReference type="SAM" id="Phobius"/>
    </source>
</evidence>
<protein>
    <submittedName>
        <fullName evidence="5">Major facilitator superfamily domain-containing protein</fullName>
    </submittedName>
</protein>
<dbReference type="Proteomes" id="UP001150266">
    <property type="component" value="Unassembled WGS sequence"/>
</dbReference>
<feature type="transmembrane region" description="Helical" evidence="4">
    <location>
        <begin position="147"/>
        <end position="164"/>
    </location>
</feature>
<feature type="transmembrane region" description="Helical" evidence="4">
    <location>
        <begin position="438"/>
        <end position="458"/>
    </location>
</feature>
<sequence>MSSADEKDMDNQSNTPPGSKDTKSSWRSTQKTVIPVQLQQSRDGLSESTGSGSSRSAAAAKDGPVSEMDCPDGGLRAWLVVLGTAFSTLASLGYITSWGVFQSYYEQTLLKDHTPSSIAWIGSLQICLVFLPGLISGRLFDLGIFKVPFVAASALLVTSTFLVAECTQYWQFVLCQGLATGLGVGMVFGPSLSVLGHWFKRKRGAALGLTTLGSSVGGTVFPIATRKLIPVVGFPWTMRILAFILLFSLCIPSLTLARRLPPKAVSGGLFNFKAFRDSPPFTVYCIGVVFLFLGLFTVLTYIDISGVTNGVSPDYSFYLVAITNASSTVGRITTGLVVDKSGAINFIAPTTFLAGIITFAWPFATSGSSLTAIAVLYGFTSGTIISGLAIPVFLLGDVSDIGRRTGMMMTLGALGGLFGAPISGAINKASGGFKEVGYFAGLMMIIAGFFMLTTRFLVLRKVWGKF</sequence>
<dbReference type="GO" id="GO:0016020">
    <property type="term" value="C:membrane"/>
    <property type="evidence" value="ECO:0007669"/>
    <property type="project" value="UniProtKB-SubCell"/>
</dbReference>
<evidence type="ECO:0000256" key="2">
    <source>
        <dbReference type="ARBA" id="ARBA00006727"/>
    </source>
</evidence>
<feature type="transmembrane region" description="Helical" evidence="4">
    <location>
        <begin position="236"/>
        <end position="260"/>
    </location>
</feature>
<reference evidence="5" key="1">
    <citation type="submission" date="2022-08" db="EMBL/GenBank/DDBJ databases">
        <title>A Global Phylogenomic Analysis of the Shiitake Genus Lentinula.</title>
        <authorList>
            <consortium name="DOE Joint Genome Institute"/>
            <person name="Sierra-Patev S."/>
            <person name="Min B."/>
            <person name="Naranjo-Ortiz M."/>
            <person name="Looney B."/>
            <person name="Konkel Z."/>
            <person name="Slot J.C."/>
            <person name="Sakamoto Y."/>
            <person name="Steenwyk J.L."/>
            <person name="Rokas A."/>
            <person name="Carro J."/>
            <person name="Camarero S."/>
            <person name="Ferreira P."/>
            <person name="Molpeceres G."/>
            <person name="Ruiz-Duenas F.J."/>
            <person name="Serrano A."/>
            <person name="Henrissat B."/>
            <person name="Drula E."/>
            <person name="Hughes K.W."/>
            <person name="Mata J.L."/>
            <person name="Ishikawa N.K."/>
            <person name="Vargas-Isla R."/>
            <person name="Ushijima S."/>
            <person name="Smith C.A."/>
            <person name="Ahrendt S."/>
            <person name="Andreopoulos W."/>
            <person name="He G."/>
            <person name="Labutti K."/>
            <person name="Lipzen A."/>
            <person name="Ng V."/>
            <person name="Riley R."/>
            <person name="Sandor L."/>
            <person name="Barry K."/>
            <person name="Martinez A.T."/>
            <person name="Xiao Y."/>
            <person name="Gibbons J.G."/>
            <person name="Terashima K."/>
            <person name="Grigoriev I.V."/>
            <person name="Hibbett D.S."/>
        </authorList>
    </citation>
    <scope>NUCLEOTIDE SEQUENCE</scope>
    <source>
        <strain evidence="5">JLM2183</strain>
    </source>
</reference>
<evidence type="ECO:0000313" key="6">
    <source>
        <dbReference type="Proteomes" id="UP001150266"/>
    </source>
</evidence>
<feature type="transmembrane region" description="Helical" evidence="4">
    <location>
        <begin position="170"/>
        <end position="192"/>
    </location>
</feature>
<dbReference type="AlphaFoldDB" id="A0A9W8ZUL4"/>
<evidence type="ECO:0000256" key="3">
    <source>
        <dbReference type="SAM" id="MobiDB-lite"/>
    </source>
</evidence>
<dbReference type="PANTHER" id="PTHR11360:SF284">
    <property type="entry name" value="EG:103B4.3 PROTEIN-RELATED"/>
    <property type="match status" value="1"/>
</dbReference>
<feature type="transmembrane region" description="Helical" evidence="4">
    <location>
        <begin position="281"/>
        <end position="304"/>
    </location>
</feature>
<feature type="compositionally biased region" description="Low complexity" evidence="3">
    <location>
        <begin position="46"/>
        <end position="63"/>
    </location>
</feature>
<name>A0A9W8ZUL4_9AGAR</name>
<dbReference type="InterPro" id="IPR036259">
    <property type="entry name" value="MFS_trans_sf"/>
</dbReference>
<feature type="compositionally biased region" description="Basic and acidic residues" evidence="3">
    <location>
        <begin position="1"/>
        <end position="10"/>
    </location>
</feature>
<feature type="transmembrane region" description="Helical" evidence="4">
    <location>
        <begin position="407"/>
        <end position="426"/>
    </location>
</feature>
<feature type="region of interest" description="Disordered" evidence="3">
    <location>
        <begin position="1"/>
        <end position="66"/>
    </location>
</feature>
<accession>A0A9W8ZUL4</accession>
<evidence type="ECO:0000256" key="1">
    <source>
        <dbReference type="ARBA" id="ARBA00004141"/>
    </source>
</evidence>
<feature type="transmembrane region" description="Helical" evidence="4">
    <location>
        <begin position="117"/>
        <end position="135"/>
    </location>
</feature>
<keyword evidence="4" id="KW-0472">Membrane</keyword>
<gene>
    <name evidence="5" type="ORF">J3R30DRAFT_3412093</name>
</gene>
<organism evidence="5 6">
    <name type="scientific">Lentinula aciculospora</name>
    <dbReference type="NCBI Taxonomy" id="153920"/>
    <lineage>
        <taxon>Eukaryota</taxon>
        <taxon>Fungi</taxon>
        <taxon>Dikarya</taxon>
        <taxon>Basidiomycota</taxon>
        <taxon>Agaricomycotina</taxon>
        <taxon>Agaricomycetes</taxon>
        <taxon>Agaricomycetidae</taxon>
        <taxon>Agaricales</taxon>
        <taxon>Marasmiineae</taxon>
        <taxon>Omphalotaceae</taxon>
        <taxon>Lentinula</taxon>
    </lineage>
</organism>
<dbReference type="SUPFAM" id="SSF103473">
    <property type="entry name" value="MFS general substrate transporter"/>
    <property type="match status" value="1"/>
</dbReference>
<comment type="similarity">
    <text evidence="2">Belongs to the major facilitator superfamily. Monocarboxylate porter (TC 2.A.1.13) family.</text>
</comment>
<feature type="transmembrane region" description="Helical" evidence="4">
    <location>
        <begin position="370"/>
        <end position="395"/>
    </location>
</feature>
<dbReference type="OrthoDB" id="6509908at2759"/>
<feature type="transmembrane region" description="Helical" evidence="4">
    <location>
        <begin position="204"/>
        <end position="224"/>
    </location>
</feature>
<comment type="subcellular location">
    <subcellularLocation>
        <location evidence="1">Membrane</location>
        <topology evidence="1">Multi-pass membrane protein</topology>
    </subcellularLocation>
</comment>
<keyword evidence="4" id="KW-0812">Transmembrane</keyword>
<keyword evidence="4" id="KW-1133">Transmembrane helix</keyword>
<keyword evidence="6" id="KW-1185">Reference proteome</keyword>
<feature type="transmembrane region" description="Helical" evidence="4">
    <location>
        <begin position="344"/>
        <end position="364"/>
    </location>
</feature>
<dbReference type="Pfam" id="PF07690">
    <property type="entry name" value="MFS_1"/>
    <property type="match status" value="1"/>
</dbReference>
<comment type="caution">
    <text evidence="5">The sequence shown here is derived from an EMBL/GenBank/DDBJ whole genome shotgun (WGS) entry which is preliminary data.</text>
</comment>